<comment type="caution">
    <text evidence="1">The sequence shown here is derived from an EMBL/GenBank/DDBJ whole genome shotgun (WGS) entry which is preliminary data.</text>
</comment>
<reference evidence="1 2" key="2">
    <citation type="submission" date="2018-06" db="EMBL/GenBank/DDBJ databases">
        <title>Metagenomic assembly of (sub)arctic Cyanobacteria and their associated microbiome from non-axenic cultures.</title>
        <authorList>
            <person name="Baurain D."/>
        </authorList>
    </citation>
    <scope>NUCLEOTIDE SEQUENCE [LARGE SCALE GENOMIC DNA]</scope>
    <source>
        <strain evidence="1">ULC027bin1</strain>
    </source>
</reference>
<reference evidence="2" key="1">
    <citation type="submission" date="2018-04" db="EMBL/GenBank/DDBJ databases">
        <authorList>
            <person name="Cornet L."/>
        </authorList>
    </citation>
    <scope>NUCLEOTIDE SEQUENCE [LARGE SCALE GENOMIC DNA]</scope>
</reference>
<name>A0A2W4YJY2_9CYAN</name>
<proteinExistence type="predicted"/>
<dbReference type="EMBL" id="QBMP01000274">
    <property type="protein sequence ID" value="PZO47431.1"/>
    <property type="molecule type" value="Genomic_DNA"/>
</dbReference>
<protein>
    <submittedName>
        <fullName evidence="1">Uncharacterized protein</fullName>
    </submittedName>
</protein>
<accession>A0A2W4YJY2</accession>
<organism evidence="1 2">
    <name type="scientific">Phormidesmis priestleyi</name>
    <dbReference type="NCBI Taxonomy" id="268141"/>
    <lineage>
        <taxon>Bacteria</taxon>
        <taxon>Bacillati</taxon>
        <taxon>Cyanobacteriota</taxon>
        <taxon>Cyanophyceae</taxon>
        <taxon>Leptolyngbyales</taxon>
        <taxon>Leptolyngbyaceae</taxon>
        <taxon>Phormidesmis</taxon>
    </lineage>
</organism>
<dbReference type="AlphaFoldDB" id="A0A2W4YJY2"/>
<gene>
    <name evidence="1" type="ORF">DCF15_19045</name>
</gene>
<sequence>METTEAVRKALKHDILDHFRQEGLSEYLWTKALDAIKNAAYSACPVDSNVRSQYGDFFSVVSLKDGENFYYKLTWSFSGKHYLALAGFVKRYEALLGQEAVEVSAAKASVEDDLEGQRRDYFFDQYESGALGEVIVYSDRVEVCSFEYREDFSRTLPKGGRYEGKGTWVYPASMRERFGNGRGSFWDDFPVLYAD</sequence>
<evidence type="ECO:0000313" key="2">
    <source>
        <dbReference type="Proteomes" id="UP000249794"/>
    </source>
</evidence>
<evidence type="ECO:0000313" key="1">
    <source>
        <dbReference type="EMBL" id="PZO47431.1"/>
    </source>
</evidence>
<dbReference type="Proteomes" id="UP000249794">
    <property type="component" value="Unassembled WGS sequence"/>
</dbReference>